<gene>
    <name evidence="4" type="primary">LOC120259271</name>
</gene>
<accession>A0AB40B6D4</accession>
<evidence type="ECO:0000313" key="4">
    <source>
        <dbReference type="RefSeq" id="XP_039122782.1"/>
    </source>
</evidence>
<keyword evidence="2" id="KW-0812">Transmembrane</keyword>
<protein>
    <submittedName>
        <fullName evidence="4">Uncharacterized protein LOC120259271</fullName>
    </submittedName>
</protein>
<dbReference type="RefSeq" id="XP_039122782.1">
    <property type="nucleotide sequence ID" value="XM_039266848.1"/>
</dbReference>
<sequence length="175" mass="19048">MKVAKERSKTVGDAWRRRSPPTDEPTDIVECSGKCCRACTAFILADCIAVSCCPCAVLSLLTMALFKVPLMVGRRFLSSLKKTGGNITINNKKKNTTAAVVVEKGTIGDDEVVKDVIVSKKSFAEGEEEEDINECINGHLFGGLEAERVWLEIYQVGNWGFGRVSFSGVKGEVLI</sequence>
<dbReference type="Proteomes" id="UP001515500">
    <property type="component" value="Chromosome 4"/>
</dbReference>
<feature type="region of interest" description="Disordered" evidence="1">
    <location>
        <begin position="1"/>
        <end position="25"/>
    </location>
</feature>
<feature type="transmembrane region" description="Helical" evidence="2">
    <location>
        <begin position="41"/>
        <end position="66"/>
    </location>
</feature>
<name>A0AB40B6D4_DIOCR</name>
<organism evidence="3 4">
    <name type="scientific">Dioscorea cayennensis subsp. rotundata</name>
    <name type="common">White Guinea yam</name>
    <name type="synonym">Dioscorea rotundata</name>
    <dbReference type="NCBI Taxonomy" id="55577"/>
    <lineage>
        <taxon>Eukaryota</taxon>
        <taxon>Viridiplantae</taxon>
        <taxon>Streptophyta</taxon>
        <taxon>Embryophyta</taxon>
        <taxon>Tracheophyta</taxon>
        <taxon>Spermatophyta</taxon>
        <taxon>Magnoliopsida</taxon>
        <taxon>Liliopsida</taxon>
        <taxon>Dioscoreales</taxon>
        <taxon>Dioscoreaceae</taxon>
        <taxon>Dioscorea</taxon>
    </lineage>
</organism>
<evidence type="ECO:0000256" key="2">
    <source>
        <dbReference type="SAM" id="Phobius"/>
    </source>
</evidence>
<keyword evidence="3" id="KW-1185">Reference proteome</keyword>
<keyword evidence="2" id="KW-1133">Transmembrane helix</keyword>
<proteinExistence type="predicted"/>
<evidence type="ECO:0000313" key="3">
    <source>
        <dbReference type="Proteomes" id="UP001515500"/>
    </source>
</evidence>
<dbReference type="PANTHER" id="PTHR33264">
    <property type="entry name" value="EXPRESSED PROTEIN"/>
    <property type="match status" value="1"/>
</dbReference>
<evidence type="ECO:0000256" key="1">
    <source>
        <dbReference type="SAM" id="MobiDB-lite"/>
    </source>
</evidence>
<feature type="compositionally biased region" description="Basic and acidic residues" evidence="1">
    <location>
        <begin position="1"/>
        <end position="16"/>
    </location>
</feature>
<dbReference type="AlphaFoldDB" id="A0AB40B6D4"/>
<reference evidence="4" key="1">
    <citation type="submission" date="2025-08" db="UniProtKB">
        <authorList>
            <consortium name="RefSeq"/>
        </authorList>
    </citation>
    <scope>IDENTIFICATION</scope>
</reference>
<dbReference type="PANTHER" id="PTHR33264:SF6">
    <property type="entry name" value="OS01G0638800 PROTEIN"/>
    <property type="match status" value="1"/>
</dbReference>
<dbReference type="GeneID" id="120259271"/>
<keyword evidence="2" id="KW-0472">Membrane</keyword>